<proteinExistence type="inferred from homology"/>
<dbReference type="Gene3D" id="3.40.50.300">
    <property type="entry name" value="P-loop containing nucleotide triphosphate hydrolases"/>
    <property type="match status" value="1"/>
</dbReference>
<evidence type="ECO:0000256" key="4">
    <source>
        <dbReference type="ARBA" id="ARBA00022840"/>
    </source>
</evidence>
<feature type="domain" description="ABC transporter" evidence="5">
    <location>
        <begin position="6"/>
        <end position="238"/>
    </location>
</feature>
<comment type="caution">
    <text evidence="6">The sequence shown here is derived from an EMBL/GenBank/DDBJ whole genome shotgun (WGS) entry which is preliminary data.</text>
</comment>
<dbReference type="AlphaFoldDB" id="A0A3N5BYB1"/>
<dbReference type="SMART" id="SM00382">
    <property type="entry name" value="AAA"/>
    <property type="match status" value="1"/>
</dbReference>
<dbReference type="InterPro" id="IPR027417">
    <property type="entry name" value="P-loop_NTPase"/>
</dbReference>
<dbReference type="GO" id="GO:0005524">
    <property type="term" value="F:ATP binding"/>
    <property type="evidence" value="ECO:0007669"/>
    <property type="project" value="UniProtKB-KW"/>
</dbReference>
<dbReference type="PANTHER" id="PTHR42734:SF5">
    <property type="entry name" value="IRON TRANSPORT SYSTEM ATP-BINDING PROTEIN HI_0361-RELATED"/>
    <property type="match status" value="1"/>
</dbReference>
<dbReference type="InterPro" id="IPR003439">
    <property type="entry name" value="ABC_transporter-like_ATP-bd"/>
</dbReference>
<accession>A0A3N5BYB1</accession>
<evidence type="ECO:0000313" key="6">
    <source>
        <dbReference type="EMBL" id="RPF54798.1"/>
    </source>
</evidence>
<gene>
    <name evidence="6" type="ORF">EDD62_1575</name>
</gene>
<dbReference type="Proteomes" id="UP000277108">
    <property type="component" value="Unassembled WGS sequence"/>
</dbReference>
<dbReference type="InterPro" id="IPR050153">
    <property type="entry name" value="Metal_Ion_Import_ABC"/>
</dbReference>
<name>A0A3N5BYB1_9BACL</name>
<dbReference type="PANTHER" id="PTHR42734">
    <property type="entry name" value="METAL TRANSPORT SYSTEM ATP-BINDING PROTEIN TM_0124-RELATED"/>
    <property type="match status" value="1"/>
</dbReference>
<dbReference type="InterPro" id="IPR017871">
    <property type="entry name" value="ABC_transporter-like_CS"/>
</dbReference>
<evidence type="ECO:0000256" key="3">
    <source>
        <dbReference type="ARBA" id="ARBA00022741"/>
    </source>
</evidence>
<reference evidence="6 7" key="1">
    <citation type="submission" date="2018-11" db="EMBL/GenBank/DDBJ databases">
        <title>Genomic Encyclopedia of Type Strains, Phase IV (KMG-IV): sequencing the most valuable type-strain genomes for metagenomic binning, comparative biology and taxonomic classification.</title>
        <authorList>
            <person name="Goeker M."/>
        </authorList>
    </citation>
    <scope>NUCLEOTIDE SEQUENCE [LARGE SCALE GENOMIC DNA]</scope>
    <source>
        <strain evidence="6 7">DSM 29158</strain>
    </source>
</reference>
<dbReference type="EMBL" id="RKRK01000005">
    <property type="protein sequence ID" value="RPF54798.1"/>
    <property type="molecule type" value="Genomic_DNA"/>
</dbReference>
<dbReference type="InterPro" id="IPR003593">
    <property type="entry name" value="AAA+_ATPase"/>
</dbReference>
<keyword evidence="4 6" id="KW-0067">ATP-binding</keyword>
<evidence type="ECO:0000259" key="5">
    <source>
        <dbReference type="PROSITE" id="PS50893"/>
    </source>
</evidence>
<evidence type="ECO:0000313" key="7">
    <source>
        <dbReference type="Proteomes" id="UP000277108"/>
    </source>
</evidence>
<dbReference type="RefSeq" id="WP_123808372.1">
    <property type="nucleotide sequence ID" value="NZ_RKRK01000005.1"/>
</dbReference>
<organism evidence="6 7">
    <name type="scientific">Abyssicoccus albus</name>
    <dbReference type="NCBI Taxonomy" id="1817405"/>
    <lineage>
        <taxon>Bacteria</taxon>
        <taxon>Bacillati</taxon>
        <taxon>Bacillota</taxon>
        <taxon>Bacilli</taxon>
        <taxon>Bacillales</taxon>
        <taxon>Abyssicoccaceae</taxon>
    </lineage>
</organism>
<dbReference type="CDD" id="cd03235">
    <property type="entry name" value="ABC_Metallic_Cations"/>
    <property type="match status" value="1"/>
</dbReference>
<dbReference type="PROSITE" id="PS00211">
    <property type="entry name" value="ABC_TRANSPORTER_1"/>
    <property type="match status" value="1"/>
</dbReference>
<dbReference type="SUPFAM" id="SSF52540">
    <property type="entry name" value="P-loop containing nucleoside triphosphate hydrolases"/>
    <property type="match status" value="1"/>
</dbReference>
<dbReference type="PROSITE" id="PS50893">
    <property type="entry name" value="ABC_TRANSPORTER_2"/>
    <property type="match status" value="1"/>
</dbReference>
<evidence type="ECO:0000256" key="1">
    <source>
        <dbReference type="ARBA" id="ARBA00005417"/>
    </source>
</evidence>
<dbReference type="FunFam" id="3.40.50.300:FF:000134">
    <property type="entry name" value="Iron-enterobactin ABC transporter ATP-binding protein"/>
    <property type="match status" value="1"/>
</dbReference>
<evidence type="ECO:0000256" key="2">
    <source>
        <dbReference type="ARBA" id="ARBA00022448"/>
    </source>
</evidence>
<dbReference type="Pfam" id="PF00005">
    <property type="entry name" value="ABC_tran"/>
    <property type="match status" value="1"/>
</dbReference>
<dbReference type="GO" id="GO:0016887">
    <property type="term" value="F:ATP hydrolysis activity"/>
    <property type="evidence" value="ECO:0007669"/>
    <property type="project" value="InterPro"/>
</dbReference>
<sequence length="244" mass="27449">MSRNVIEVQDLSVAYNDAPVIWKLNLSVKAGSRTAVVGPNGAGKSTLIKSIMQLVKPLSGTVSVEGNTHKSALKNVAYVPQKGEVNWDYPTTVFDVVLMGRYVHKGWIKRPSKTDRQIAHEAMEIMKMVPFKDRQISELSGGQRQRVFLARAIAHDADIYIMDEPLQGIDITTERLIIETMKKLQSEGKTFLVVHHNLDTVPEYFDNVIILNKEVIAAGLIDEVWTKAHIDDAYYEKSVEPWMS</sequence>
<keyword evidence="3" id="KW-0547">Nucleotide-binding</keyword>
<keyword evidence="7" id="KW-1185">Reference proteome</keyword>
<comment type="similarity">
    <text evidence="1">Belongs to the ABC transporter superfamily.</text>
</comment>
<keyword evidence="2" id="KW-0813">Transport</keyword>
<dbReference type="OrthoDB" id="9806726at2"/>
<protein>
    <submittedName>
        <fullName evidence="6">Manganese/zinc/iron transport system ATP-binding protein</fullName>
    </submittedName>
</protein>